<dbReference type="HOGENOM" id="CLU_040086_0_0_1"/>
<dbReference type="Pfam" id="PF21762">
    <property type="entry name" value="DEDDh_C"/>
    <property type="match status" value="1"/>
</dbReference>
<keyword evidence="4" id="KW-1185">Reference proteome</keyword>
<name>J4HZD6_9APHY</name>
<evidence type="ECO:0000259" key="2">
    <source>
        <dbReference type="Pfam" id="PF21762"/>
    </source>
</evidence>
<sequence>MNTKFTVSGDAPSKQGEIRASFEHQRLLCALFREEFSIDDLEELNLSHCFWVRNTRILSVTYNTWAADDRPLTERENDPKILDLGWSEFLHPSQSREFEVSMTRHFIISENRLFNNPGLKCLNFKYGTSETVERSSLKAYLEKLFAIPRSGTFEPTVLLVHDTNRTLKLLQALGINTSMWGHGVAELLYEKRAHSSEHDSRDQRDRDYDPLRRSARSRSPRRSTSERRYHRPRSPPPPTKSIYVVDVRELFFALKMTSSLHDSLRANAQVLGVQETGGIIEKGWCAGNESRLLGQMWFSMARGPNIDDQRELRWSSTLAASVSVVGAAQSAQDDTYGGSDEEVDPNDMLVQAPPVATLSKSGQALMDPGGWDDEYDDDDY</sequence>
<protein>
    <recommendedName>
        <fullName evidence="2">Gfd2/YDR514C-like C-terminal domain-containing protein</fullName>
    </recommendedName>
</protein>
<evidence type="ECO:0000256" key="1">
    <source>
        <dbReference type="SAM" id="MobiDB-lite"/>
    </source>
</evidence>
<reference evidence="3 4" key="1">
    <citation type="journal article" date="2012" name="Appl. Environ. Microbiol.">
        <title>Short-read sequencing for genomic analysis of the brown rot fungus Fibroporia radiculosa.</title>
        <authorList>
            <person name="Tang J.D."/>
            <person name="Perkins A.D."/>
            <person name="Sonstegard T.S."/>
            <person name="Schroeder S.G."/>
            <person name="Burgess S.C."/>
            <person name="Diehl S.V."/>
        </authorList>
    </citation>
    <scope>NUCLEOTIDE SEQUENCE [LARGE SCALE GENOMIC DNA]</scope>
    <source>
        <strain evidence="3 4">TFFH 294</strain>
    </source>
</reference>
<feature type="compositionally biased region" description="Acidic residues" evidence="1">
    <location>
        <begin position="370"/>
        <end position="380"/>
    </location>
</feature>
<dbReference type="RefSeq" id="XP_012183710.1">
    <property type="nucleotide sequence ID" value="XM_012328320.1"/>
</dbReference>
<feature type="region of interest" description="Disordered" evidence="1">
    <location>
        <begin position="329"/>
        <end position="380"/>
    </location>
</feature>
<feature type="domain" description="Gfd2/YDR514C-like C-terminal" evidence="2">
    <location>
        <begin position="95"/>
        <end position="179"/>
    </location>
</feature>
<evidence type="ECO:0000313" key="3">
    <source>
        <dbReference type="EMBL" id="CCM04427.1"/>
    </source>
</evidence>
<gene>
    <name evidence="3" type="ORF">FIBRA_06606</name>
</gene>
<feature type="region of interest" description="Disordered" evidence="1">
    <location>
        <begin position="193"/>
        <end position="240"/>
    </location>
</feature>
<proteinExistence type="predicted"/>
<dbReference type="InterPro" id="IPR048519">
    <property type="entry name" value="Gfd2/YDR514C-like_C"/>
</dbReference>
<dbReference type="OrthoDB" id="3235609at2759"/>
<dbReference type="EMBL" id="HE797156">
    <property type="protein sequence ID" value="CCM04427.1"/>
    <property type="molecule type" value="Genomic_DNA"/>
</dbReference>
<dbReference type="AlphaFoldDB" id="J4HZD6"/>
<evidence type="ECO:0000313" key="4">
    <source>
        <dbReference type="Proteomes" id="UP000006352"/>
    </source>
</evidence>
<feature type="compositionally biased region" description="Basic and acidic residues" evidence="1">
    <location>
        <begin position="193"/>
        <end position="212"/>
    </location>
</feature>
<organism evidence="3 4">
    <name type="scientific">Fibroporia radiculosa</name>
    <dbReference type="NCBI Taxonomy" id="599839"/>
    <lineage>
        <taxon>Eukaryota</taxon>
        <taxon>Fungi</taxon>
        <taxon>Dikarya</taxon>
        <taxon>Basidiomycota</taxon>
        <taxon>Agaricomycotina</taxon>
        <taxon>Agaricomycetes</taxon>
        <taxon>Polyporales</taxon>
        <taxon>Fibroporiaceae</taxon>
        <taxon>Fibroporia</taxon>
    </lineage>
</organism>
<accession>J4HZD6</accession>
<dbReference type="InParanoid" id="J4HZD6"/>
<dbReference type="Proteomes" id="UP000006352">
    <property type="component" value="Unassembled WGS sequence"/>
</dbReference>
<dbReference type="GeneID" id="24099338"/>